<dbReference type="AlphaFoldDB" id="A0A1F5VK29"/>
<dbReference type="GO" id="GO:0015450">
    <property type="term" value="F:protein-transporting ATPase activity"/>
    <property type="evidence" value="ECO:0007669"/>
    <property type="project" value="UniProtKB-UniRule"/>
</dbReference>
<feature type="transmembrane region" description="Helical" evidence="9">
    <location>
        <begin position="52"/>
        <end position="74"/>
    </location>
</feature>
<comment type="caution">
    <text evidence="10">The sequence shown here is derived from an EMBL/GenBank/DDBJ whole genome shotgun (WGS) entry which is preliminary data.</text>
</comment>
<reference evidence="10 11" key="1">
    <citation type="journal article" date="2016" name="Nat. Commun.">
        <title>Thousands of microbial genomes shed light on interconnected biogeochemical processes in an aquifer system.</title>
        <authorList>
            <person name="Anantharaman K."/>
            <person name="Brown C.T."/>
            <person name="Hug L.A."/>
            <person name="Sharon I."/>
            <person name="Castelle C.J."/>
            <person name="Probst A.J."/>
            <person name="Thomas B.C."/>
            <person name="Singh A."/>
            <person name="Wilkins M.J."/>
            <person name="Karaoz U."/>
            <person name="Brodie E.L."/>
            <person name="Williams K.H."/>
            <person name="Hubbard S.S."/>
            <person name="Banfield J.F."/>
        </authorList>
    </citation>
    <scope>NUCLEOTIDE SEQUENCE [LARGE SCALE GENOMIC DNA]</scope>
</reference>
<accession>A0A1F5VK29</accession>
<comment type="function">
    <text evidence="9">Involved in protein export. Participates in an early event of protein translocation.</text>
</comment>
<comment type="subcellular location">
    <subcellularLocation>
        <location evidence="9">Cell membrane</location>
        <topology evidence="9">Multi-pass membrane protein</topology>
    </subcellularLocation>
    <subcellularLocation>
        <location evidence="1">Membrane</location>
        <topology evidence="1">Multi-pass membrane protein</topology>
    </subcellularLocation>
</comment>
<feature type="transmembrane region" description="Helical" evidence="9">
    <location>
        <begin position="6"/>
        <end position="25"/>
    </location>
</feature>
<dbReference type="GO" id="GO:0009306">
    <property type="term" value="P:protein secretion"/>
    <property type="evidence" value="ECO:0007669"/>
    <property type="project" value="UniProtKB-UniRule"/>
</dbReference>
<evidence type="ECO:0000256" key="5">
    <source>
        <dbReference type="ARBA" id="ARBA00022927"/>
    </source>
</evidence>
<keyword evidence="9" id="KW-1003">Cell membrane</keyword>
<evidence type="ECO:0000256" key="8">
    <source>
        <dbReference type="ARBA" id="ARBA00023136"/>
    </source>
</evidence>
<keyword evidence="4 9" id="KW-0812">Transmembrane</keyword>
<evidence type="ECO:0000256" key="6">
    <source>
        <dbReference type="ARBA" id="ARBA00022989"/>
    </source>
</evidence>
<evidence type="ECO:0000256" key="2">
    <source>
        <dbReference type="ARBA" id="ARBA00008445"/>
    </source>
</evidence>
<dbReference type="Pfam" id="PF03840">
    <property type="entry name" value="SecG"/>
    <property type="match status" value="1"/>
</dbReference>
<evidence type="ECO:0000256" key="3">
    <source>
        <dbReference type="ARBA" id="ARBA00022448"/>
    </source>
</evidence>
<name>A0A1F5VK29_9BACT</name>
<protein>
    <recommendedName>
        <fullName evidence="9">Protein-export membrane protein SecG</fullName>
    </recommendedName>
</protein>
<evidence type="ECO:0000313" key="10">
    <source>
        <dbReference type="EMBL" id="OGF63754.1"/>
    </source>
</evidence>
<keyword evidence="5 9" id="KW-0653">Protein transport</keyword>
<dbReference type="Proteomes" id="UP000177451">
    <property type="component" value="Unassembled WGS sequence"/>
</dbReference>
<evidence type="ECO:0000256" key="4">
    <source>
        <dbReference type="ARBA" id="ARBA00022692"/>
    </source>
</evidence>
<evidence type="ECO:0000313" key="11">
    <source>
        <dbReference type="Proteomes" id="UP000177451"/>
    </source>
</evidence>
<dbReference type="EMBL" id="MFHH01000054">
    <property type="protein sequence ID" value="OGF63754.1"/>
    <property type="molecule type" value="Genomic_DNA"/>
</dbReference>
<dbReference type="NCBIfam" id="TIGR00810">
    <property type="entry name" value="secG"/>
    <property type="match status" value="1"/>
</dbReference>
<keyword evidence="8 9" id="KW-0472">Membrane</keyword>
<comment type="similarity">
    <text evidence="2 9">Belongs to the SecG family.</text>
</comment>
<proteinExistence type="inferred from homology"/>
<evidence type="ECO:0000256" key="7">
    <source>
        <dbReference type="ARBA" id="ARBA00023010"/>
    </source>
</evidence>
<keyword evidence="3 9" id="KW-0813">Transport</keyword>
<keyword evidence="6 9" id="KW-1133">Transmembrane helix</keyword>
<organism evidence="10 11">
    <name type="scientific">Candidatus Giovannonibacteria bacterium RIFCSPHIGHO2_02_42_15</name>
    <dbReference type="NCBI Taxonomy" id="1798329"/>
    <lineage>
        <taxon>Bacteria</taxon>
        <taxon>Candidatus Giovannoniibacteriota</taxon>
    </lineage>
</organism>
<keyword evidence="7 9" id="KW-0811">Translocation</keyword>
<dbReference type="GO" id="GO:0005886">
    <property type="term" value="C:plasma membrane"/>
    <property type="evidence" value="ECO:0007669"/>
    <property type="project" value="UniProtKB-SubCell"/>
</dbReference>
<evidence type="ECO:0000256" key="1">
    <source>
        <dbReference type="ARBA" id="ARBA00004141"/>
    </source>
</evidence>
<dbReference type="InterPro" id="IPR004692">
    <property type="entry name" value="SecG"/>
</dbReference>
<evidence type="ECO:0000256" key="9">
    <source>
        <dbReference type="RuleBase" id="RU365087"/>
    </source>
</evidence>
<gene>
    <name evidence="10" type="ORF">A2Z53_00960</name>
</gene>
<sequence>MSFLAGIIPYLQVGISILLVTAILLQQKGSGLSATFGGEGNVYHTKRGLERVLFISTIILASIFLILAVINLLFAK</sequence>